<gene>
    <name evidence="6" type="primary">mdeA</name>
    <name evidence="6" type="ORF">UC8_03060</name>
</gene>
<dbReference type="InterPro" id="IPR015422">
    <property type="entry name" value="PyrdxlP-dep_Trfase_small"/>
</dbReference>
<dbReference type="CDD" id="cd00614">
    <property type="entry name" value="CGS_like"/>
    <property type="match status" value="1"/>
</dbReference>
<dbReference type="Proteomes" id="UP000325286">
    <property type="component" value="Chromosome"/>
</dbReference>
<dbReference type="InterPro" id="IPR015424">
    <property type="entry name" value="PyrdxlP-dep_Trfase"/>
</dbReference>
<dbReference type="KEGG" id="rul:UC8_03060"/>
<evidence type="ECO:0000256" key="1">
    <source>
        <dbReference type="ARBA" id="ARBA00001933"/>
    </source>
</evidence>
<dbReference type="InterPro" id="IPR054542">
    <property type="entry name" value="Cys_met_metab_PP"/>
</dbReference>
<dbReference type="FunFam" id="3.40.640.10:FF:000046">
    <property type="entry name" value="Cystathionine gamma-lyase"/>
    <property type="match status" value="1"/>
</dbReference>
<dbReference type="PIRSF" id="PIRSF001434">
    <property type="entry name" value="CGS"/>
    <property type="match status" value="1"/>
</dbReference>
<dbReference type="Pfam" id="PF01053">
    <property type="entry name" value="Cys_Met_Meta_PP"/>
    <property type="match status" value="1"/>
</dbReference>
<dbReference type="GO" id="GO:0009086">
    <property type="term" value="P:methionine biosynthetic process"/>
    <property type="evidence" value="ECO:0007669"/>
    <property type="project" value="InterPro"/>
</dbReference>
<proteinExistence type="inferred from homology"/>
<feature type="region of interest" description="Disordered" evidence="5">
    <location>
        <begin position="1"/>
        <end position="46"/>
    </location>
</feature>
<keyword evidence="7" id="KW-1185">Reference proteome</keyword>
<evidence type="ECO:0000256" key="5">
    <source>
        <dbReference type="SAM" id="MobiDB-lite"/>
    </source>
</evidence>
<dbReference type="GO" id="GO:0030170">
    <property type="term" value="F:pyridoxal phosphate binding"/>
    <property type="evidence" value="ECO:0007669"/>
    <property type="project" value="InterPro"/>
</dbReference>
<dbReference type="PANTHER" id="PTHR43379:SF1">
    <property type="entry name" value="CYSTATHIONINE GAMMA-SYNTHASE 1, CHLOROPLASTIC-RELATED"/>
    <property type="match status" value="1"/>
</dbReference>
<reference evidence="6 7" key="1">
    <citation type="submission" date="2019-08" db="EMBL/GenBank/DDBJ databases">
        <title>Deep-cultivation of Planctomycetes and their phenomic and genomic characterization uncovers novel biology.</title>
        <authorList>
            <person name="Wiegand S."/>
            <person name="Jogler M."/>
            <person name="Boedeker C."/>
            <person name="Pinto D."/>
            <person name="Vollmers J."/>
            <person name="Rivas-Marin E."/>
            <person name="Kohn T."/>
            <person name="Peeters S.H."/>
            <person name="Heuer A."/>
            <person name="Rast P."/>
            <person name="Oberbeckmann S."/>
            <person name="Bunk B."/>
            <person name="Jeske O."/>
            <person name="Meyerdierks A."/>
            <person name="Storesund J.E."/>
            <person name="Kallscheuer N."/>
            <person name="Luecker S."/>
            <person name="Lage O.M."/>
            <person name="Pohl T."/>
            <person name="Merkel B.J."/>
            <person name="Hornburger P."/>
            <person name="Mueller R.-W."/>
            <person name="Bruemmer F."/>
            <person name="Labrenz M."/>
            <person name="Spormann A.M."/>
            <person name="Op den Camp H."/>
            <person name="Overmann J."/>
            <person name="Amann R."/>
            <person name="Jetten M.S.M."/>
            <person name="Mascher T."/>
            <person name="Medema M.H."/>
            <person name="Devos D.P."/>
            <person name="Kaster A.-K."/>
            <person name="Ovreas L."/>
            <person name="Rohde M."/>
            <person name="Galperin M.Y."/>
            <person name="Jogler C."/>
        </authorList>
    </citation>
    <scope>NUCLEOTIDE SEQUENCE [LARGE SCALE GENOMIC DNA]</scope>
    <source>
        <strain evidence="6 7">UC8</strain>
    </source>
</reference>
<dbReference type="Gene3D" id="3.90.1150.10">
    <property type="entry name" value="Aspartate Aminotransferase, domain 1"/>
    <property type="match status" value="1"/>
</dbReference>
<dbReference type="PROSITE" id="PS00868">
    <property type="entry name" value="CYS_MET_METAB_PP"/>
    <property type="match status" value="1"/>
</dbReference>
<evidence type="ECO:0000313" key="7">
    <source>
        <dbReference type="Proteomes" id="UP000325286"/>
    </source>
</evidence>
<dbReference type="GO" id="GO:0003962">
    <property type="term" value="F:cystathionine gamma-synthase activity"/>
    <property type="evidence" value="ECO:0007669"/>
    <property type="project" value="InterPro"/>
</dbReference>
<evidence type="ECO:0000256" key="4">
    <source>
        <dbReference type="RuleBase" id="RU362118"/>
    </source>
</evidence>
<comment type="similarity">
    <text evidence="4">Belongs to the trans-sulfuration enzymes family.</text>
</comment>
<organism evidence="6 7">
    <name type="scientific">Roseimaritima ulvae</name>
    <dbReference type="NCBI Taxonomy" id="980254"/>
    <lineage>
        <taxon>Bacteria</taxon>
        <taxon>Pseudomonadati</taxon>
        <taxon>Planctomycetota</taxon>
        <taxon>Planctomycetia</taxon>
        <taxon>Pirellulales</taxon>
        <taxon>Pirellulaceae</taxon>
        <taxon>Roseimaritima</taxon>
    </lineage>
</organism>
<dbReference type="GO" id="GO:0018826">
    <property type="term" value="F:methionine gamma-lyase activity"/>
    <property type="evidence" value="ECO:0007669"/>
    <property type="project" value="UniProtKB-EC"/>
</dbReference>
<feature type="modified residue" description="N6-(pyridoxal phosphate)lysine" evidence="3">
    <location>
        <position position="229"/>
    </location>
</feature>
<dbReference type="Gene3D" id="3.40.640.10">
    <property type="entry name" value="Type I PLP-dependent aspartate aminotransferase-like (Major domain)"/>
    <property type="match status" value="1"/>
</dbReference>
<evidence type="ECO:0000313" key="6">
    <source>
        <dbReference type="EMBL" id="QEG38349.1"/>
    </source>
</evidence>
<dbReference type="GO" id="GO:0019346">
    <property type="term" value="P:transsulfuration"/>
    <property type="evidence" value="ECO:0007669"/>
    <property type="project" value="InterPro"/>
</dbReference>
<comment type="cofactor">
    <cofactor evidence="1 4">
        <name>pyridoxal 5'-phosphate</name>
        <dbReference type="ChEBI" id="CHEBI:597326"/>
    </cofactor>
</comment>
<dbReference type="PANTHER" id="PTHR43379">
    <property type="entry name" value="CYSTATHIONINE GAMMA-SYNTHASE"/>
    <property type="match status" value="1"/>
</dbReference>
<dbReference type="AlphaFoldDB" id="A0A5B9QK43"/>
<evidence type="ECO:0000256" key="3">
    <source>
        <dbReference type="PIRSR" id="PIRSR001434-2"/>
    </source>
</evidence>
<protein>
    <submittedName>
        <fullName evidence="6">Methionine gamma-lyase</fullName>
        <ecNumber evidence="6">4.4.1.11</ecNumber>
    </submittedName>
</protein>
<evidence type="ECO:0000256" key="2">
    <source>
        <dbReference type="ARBA" id="ARBA00022898"/>
    </source>
</evidence>
<dbReference type="FunFam" id="3.90.1150.10:FF:000033">
    <property type="entry name" value="Cystathionine gamma-synthase"/>
    <property type="match status" value="1"/>
</dbReference>
<keyword evidence="2 3" id="KW-0663">Pyridoxal phosphate</keyword>
<dbReference type="InterPro" id="IPR015421">
    <property type="entry name" value="PyrdxlP-dep_Trfase_major"/>
</dbReference>
<dbReference type="SUPFAM" id="SSF53383">
    <property type="entry name" value="PLP-dependent transferases"/>
    <property type="match status" value="1"/>
</dbReference>
<dbReference type="OrthoDB" id="9780685at2"/>
<dbReference type="EMBL" id="CP042914">
    <property type="protein sequence ID" value="QEG38349.1"/>
    <property type="molecule type" value="Genomic_DNA"/>
</dbReference>
<name>A0A5B9QK43_9BACT</name>
<dbReference type="EC" id="4.4.1.11" evidence="6"/>
<sequence length="413" mass="45210">MATGSPIDMDAKSTPNRTPSQRPPQRGISTASVHAGELRQKPGDSITDPIFCASTFTFASTDDLLDYVEGRSQREEYGRYGNPNEKSVEGKLAELDNAESAIVYSSGMAAIVGLLMAKLNAGDEIVFFDQCYHRSREFCAKHLARFGVVTRQVPTGDFAAMEAAIKPATKMLVSESPTNPHLTTVDLEQFAAIGKAHEVETLIDATLATPYNIRPIDWGVDYVLHSATKYMGGHNDLLAGVICGSKEKLESVRSLRGILGGVNSPHNLYLLERGLKTFELRMQRHNENGQRLAEFLDAHPRVARVYYPGLASHPSHDTAVAQMKGFGGLITFEVADADWKETSRIVDAAQIPRIAPSLGGVESLIEQPLVMSYFSYSPEQRQQFGIADNMIRYSCGIENGDDLIADLKQALEA</sequence>
<accession>A0A5B9QK43</accession>
<keyword evidence="6" id="KW-0456">Lyase</keyword>
<dbReference type="InterPro" id="IPR000277">
    <property type="entry name" value="Cys/Met-Metab_PyrdxlP-dep_enz"/>
</dbReference>
<dbReference type="InterPro" id="IPR044639">
    <property type="entry name" value="CGS1/2"/>
</dbReference>